<gene>
    <name evidence="10" type="ORF">UFOVP545_22</name>
</gene>
<accession>A0A6J5N187</accession>
<feature type="domain" description="Prohead serine protease" evidence="9">
    <location>
        <begin position="15"/>
        <end position="149"/>
    </location>
</feature>
<evidence type="ECO:0000256" key="7">
    <source>
        <dbReference type="ARBA" id="ARBA00023045"/>
    </source>
</evidence>
<dbReference type="NCBIfam" id="TIGR01543">
    <property type="entry name" value="proheadase_HK97"/>
    <property type="match status" value="1"/>
</dbReference>
<keyword evidence="7" id="KW-1273">Viral capsid maturation</keyword>
<dbReference type="Pfam" id="PF04586">
    <property type="entry name" value="Peptidase_S78"/>
    <property type="match status" value="1"/>
</dbReference>
<evidence type="ECO:0000256" key="2">
    <source>
        <dbReference type="ARBA" id="ARBA00022612"/>
    </source>
</evidence>
<comment type="subcellular location">
    <subcellularLocation>
        <location evidence="1">Virion</location>
    </subcellularLocation>
</comment>
<dbReference type="GO" id="GO:0008233">
    <property type="term" value="F:peptidase activity"/>
    <property type="evidence" value="ECO:0007669"/>
    <property type="project" value="UniProtKB-KW"/>
</dbReference>
<dbReference type="SUPFAM" id="SSF56563">
    <property type="entry name" value="Major capsid protein gp5"/>
    <property type="match status" value="1"/>
</dbReference>
<keyword evidence="3 10" id="KW-0645">Protease</keyword>
<evidence type="ECO:0000313" key="10">
    <source>
        <dbReference type="EMBL" id="CAB4149719.1"/>
    </source>
</evidence>
<reference evidence="10" key="1">
    <citation type="submission" date="2020-04" db="EMBL/GenBank/DDBJ databases">
        <authorList>
            <person name="Chiriac C."/>
            <person name="Salcher M."/>
            <person name="Ghai R."/>
            <person name="Kavagutti S V."/>
        </authorList>
    </citation>
    <scope>NUCLEOTIDE SEQUENCE</scope>
</reference>
<feature type="compositionally biased region" description="Acidic residues" evidence="8">
    <location>
        <begin position="150"/>
        <end position="168"/>
    </location>
</feature>
<dbReference type="GO" id="GO:0046797">
    <property type="term" value="P:viral procapsid maturation"/>
    <property type="evidence" value="ECO:0007669"/>
    <property type="project" value="UniProtKB-KW"/>
</dbReference>
<name>A0A6J5N187_9CAUD</name>
<keyword evidence="4" id="KW-0378">Hydrolase</keyword>
<keyword evidence="2" id="KW-1188">Viral release from host cell</keyword>
<dbReference type="InterPro" id="IPR054613">
    <property type="entry name" value="Peptidase_S78_dom"/>
</dbReference>
<dbReference type="Pfam" id="PF25209">
    <property type="entry name" value="Phage_capsid_4"/>
    <property type="match status" value="1"/>
</dbReference>
<feature type="region of interest" description="Disordered" evidence="8">
    <location>
        <begin position="148"/>
        <end position="170"/>
    </location>
</feature>
<organism evidence="10">
    <name type="scientific">uncultured Caudovirales phage</name>
    <dbReference type="NCBI Taxonomy" id="2100421"/>
    <lineage>
        <taxon>Viruses</taxon>
        <taxon>Duplodnaviria</taxon>
        <taxon>Heunggongvirae</taxon>
        <taxon>Uroviricota</taxon>
        <taxon>Caudoviricetes</taxon>
        <taxon>Peduoviridae</taxon>
        <taxon>Maltschvirus</taxon>
        <taxon>Maltschvirus maltsch</taxon>
    </lineage>
</organism>
<evidence type="ECO:0000256" key="6">
    <source>
        <dbReference type="ARBA" id="ARBA00022950"/>
    </source>
</evidence>
<keyword evidence="5" id="KW-0946">Virion</keyword>
<protein>
    <submittedName>
        <fullName evidence="10">Prohead protease</fullName>
    </submittedName>
</protein>
<dbReference type="EMBL" id="LR796521">
    <property type="protein sequence ID" value="CAB4149719.1"/>
    <property type="molecule type" value="Genomic_DNA"/>
</dbReference>
<dbReference type="InterPro" id="IPR024455">
    <property type="entry name" value="Phage_capsid"/>
</dbReference>
<evidence type="ECO:0000256" key="3">
    <source>
        <dbReference type="ARBA" id="ARBA00022670"/>
    </source>
</evidence>
<dbReference type="GO" id="GO:0044423">
    <property type="term" value="C:virion component"/>
    <property type="evidence" value="ECO:0007669"/>
    <property type="project" value="UniProtKB-KW"/>
</dbReference>
<dbReference type="NCBIfam" id="TIGR01554">
    <property type="entry name" value="major_cap_HK97"/>
    <property type="match status" value="1"/>
</dbReference>
<keyword evidence="6" id="KW-0118">Viral capsid assembly</keyword>
<evidence type="ECO:0000256" key="1">
    <source>
        <dbReference type="ARBA" id="ARBA00004328"/>
    </source>
</evidence>
<evidence type="ECO:0000256" key="8">
    <source>
        <dbReference type="SAM" id="MobiDB-lite"/>
    </source>
</evidence>
<dbReference type="InterPro" id="IPR006433">
    <property type="entry name" value="Prohead_protease"/>
</dbReference>
<proteinExistence type="predicted"/>
<dbReference type="GO" id="GO:0006508">
    <property type="term" value="P:proteolysis"/>
    <property type="evidence" value="ECO:0007669"/>
    <property type="project" value="UniProtKB-KW"/>
</dbReference>
<evidence type="ECO:0000259" key="9">
    <source>
        <dbReference type="Pfam" id="PF04586"/>
    </source>
</evidence>
<sequence length="511" mass="54459">MSEMITREFQARLDATEERTIVGLAVPYGQEIELTAKLKERFEPGAIDSVENVKLFYGHEEPIGKVISGKDTEAGYEIVAKISDTPRGNEVYTLLQDDVLNRFSVGFFPVVDRQEGQTIVRELVDLKEVSVVPFPAFEGAKITEVRSETEPEEVELADEAQDETESETMSENIELDVRSVQDEVAELRRVIESGKAVETAVNATHKFRSQGEFAKALAKGDADAIQLTRDASTSADTVALPGWLGYIDNLIANNRPALSVFSRAALPANGLTVEYAQVTANTLAVGVQSPENEELSFGNLTIGSESANVITYGGYTSMSKQTIERSSVNYLDTALRALSIAYASATNSALVNLVEDLDYTGKVFDVSAGTSEALIGGLADAATYIYTNTGLRPEAIVVGTAAYKFLLQIAGEDGRPVVLVNGAGVNNIGSANVPGLSGQLLGLPIIVDPAMTSTKAYVANSAAIQTLESAGAPVRLSADDITTLTDSISVYGYMAITVPFAGAIVELDVVD</sequence>
<evidence type="ECO:0000256" key="5">
    <source>
        <dbReference type="ARBA" id="ARBA00022844"/>
    </source>
</evidence>
<evidence type="ECO:0000256" key="4">
    <source>
        <dbReference type="ARBA" id="ARBA00022801"/>
    </source>
</evidence>